<evidence type="ECO:0008006" key="3">
    <source>
        <dbReference type="Google" id="ProtNLM"/>
    </source>
</evidence>
<evidence type="ECO:0000313" key="2">
    <source>
        <dbReference type="Proteomes" id="UP000838763"/>
    </source>
</evidence>
<proteinExistence type="predicted"/>
<dbReference type="EMBL" id="CALLCH030000012">
    <property type="protein sequence ID" value="CAI4215741.1"/>
    <property type="molecule type" value="Genomic_DNA"/>
</dbReference>
<organism evidence="1 2">
    <name type="scientific">Parascedosporium putredinis</name>
    <dbReference type="NCBI Taxonomy" id="1442378"/>
    <lineage>
        <taxon>Eukaryota</taxon>
        <taxon>Fungi</taxon>
        <taxon>Dikarya</taxon>
        <taxon>Ascomycota</taxon>
        <taxon>Pezizomycotina</taxon>
        <taxon>Sordariomycetes</taxon>
        <taxon>Hypocreomycetidae</taxon>
        <taxon>Microascales</taxon>
        <taxon>Microascaceae</taxon>
        <taxon>Parascedosporium</taxon>
    </lineage>
</organism>
<sequence>MTSSWGHDAKEDALAERVERVHELQLSVTAHGDHLVHFLEAQGNDAEALHEALETEAPELVAPLLGRVSSSHLCREVGRTVGVLLNAAAVFREHRQVDGVLRLLLERGNLALEPILGHVRELVLVNILKLELAELVDPVPKAVVVVDEHLLIFLESVLHFNLGSTRLIEFARLLIKLSLDFGELLLLIRQLRLGRLDTSLELVRNLALVLNLAFELLQVPLGGGELLASLGVILVKLDAGLLGLDLAHLGSINLGTLGPKLLTTDLHDFVLEKLDLRFDARGLGMELVYLLVELGNLLLQISGTLVISLRGLVLLAQLLDATVSVGKVLGGAVNLQANLLHPGVKNGDLITLVNELTGKRDDPPPLRAIGNSVGLGEILGNESVLQGMVKSGTEPVFLRPNQVEETGRVLGSLDGGHVAGTELVQADKVGAAKVCLTQVLDALLAGFDSIRDEVVEGAACGGNGNVILGINGAEIAKTTMEAVNTARLLHAHEGGEDIALGLALSETGAGLLGLLADLGLLNLALLELLELGRLVLFDGGNLGLDFGLSDRAGIGLLAENAELTLGDGNGRLLLVDLFVPGLKRLLLGGDLIGKGLRLALEALPDAGELLLLDLDLLLEGSDLSRTSLNLLAAFLDRLLCLGRRRFGVGNGLFELLAFVVEELALFVKLDTFLIELGHFLDESLGFLLLVLELLAALGVDLFELLDHLLASVMLFQFGIKPRLDLLDGLLGDSDVVLELTHIDLVQCSVLQREFVLVANVGNSLVLLVLEAVLFLFHVLNTATLLETSFVESLDLSRRLLDGRLVFRGADDILEILEQAVLVLVASLGLHLSN</sequence>
<comment type="caution">
    <text evidence="1">The sequence shown here is derived from an EMBL/GenBank/DDBJ whole genome shotgun (WGS) entry which is preliminary data.</text>
</comment>
<name>A0A9P1MBN6_9PEZI</name>
<evidence type="ECO:0000313" key="1">
    <source>
        <dbReference type="EMBL" id="CAI4215741.1"/>
    </source>
</evidence>
<dbReference type="OrthoDB" id="4493980at2759"/>
<dbReference type="Proteomes" id="UP000838763">
    <property type="component" value="Unassembled WGS sequence"/>
</dbReference>
<accession>A0A9P1MBN6</accession>
<gene>
    <name evidence="1" type="ORF">PPNO1_LOCUS5448</name>
</gene>
<dbReference type="AlphaFoldDB" id="A0A9P1MBN6"/>
<protein>
    <recommendedName>
        <fullName evidence="3">NAD-specific glutamate dehydrogenase</fullName>
    </recommendedName>
</protein>
<reference evidence="1" key="1">
    <citation type="submission" date="2022-11" db="EMBL/GenBank/DDBJ databases">
        <authorList>
            <person name="Scott C."/>
            <person name="Bruce N."/>
        </authorList>
    </citation>
    <scope>NUCLEOTIDE SEQUENCE</scope>
</reference>
<keyword evidence="2" id="KW-1185">Reference proteome</keyword>